<keyword evidence="2" id="KW-1003">Cell membrane</keyword>
<dbReference type="EMBL" id="SJPJ01000001">
    <property type="protein sequence ID" value="TWT84165.1"/>
    <property type="molecule type" value="Genomic_DNA"/>
</dbReference>
<feature type="transmembrane region" description="Helical" evidence="7">
    <location>
        <begin position="476"/>
        <end position="500"/>
    </location>
</feature>
<organism evidence="9 10">
    <name type="scientific">Novipirellula herctigrandis</name>
    <dbReference type="NCBI Taxonomy" id="2527986"/>
    <lineage>
        <taxon>Bacteria</taxon>
        <taxon>Pseudomonadati</taxon>
        <taxon>Planctomycetota</taxon>
        <taxon>Planctomycetia</taxon>
        <taxon>Pirellulales</taxon>
        <taxon>Pirellulaceae</taxon>
        <taxon>Novipirellula</taxon>
    </lineage>
</organism>
<evidence type="ECO:0000313" key="9">
    <source>
        <dbReference type="EMBL" id="TWT84165.1"/>
    </source>
</evidence>
<feature type="transmembrane region" description="Helical" evidence="7">
    <location>
        <begin position="1150"/>
        <end position="1174"/>
    </location>
</feature>
<dbReference type="InterPro" id="IPR000731">
    <property type="entry name" value="SSD"/>
</dbReference>
<reference evidence="9 10" key="1">
    <citation type="submission" date="2019-02" db="EMBL/GenBank/DDBJ databases">
        <title>Deep-cultivation of Planctomycetes and their phenomic and genomic characterization uncovers novel biology.</title>
        <authorList>
            <person name="Wiegand S."/>
            <person name="Jogler M."/>
            <person name="Boedeker C."/>
            <person name="Pinto D."/>
            <person name="Vollmers J."/>
            <person name="Rivas-Marin E."/>
            <person name="Kohn T."/>
            <person name="Peeters S.H."/>
            <person name="Heuer A."/>
            <person name="Rast P."/>
            <person name="Oberbeckmann S."/>
            <person name="Bunk B."/>
            <person name="Jeske O."/>
            <person name="Meyerdierks A."/>
            <person name="Storesund J.E."/>
            <person name="Kallscheuer N."/>
            <person name="Luecker S."/>
            <person name="Lage O.M."/>
            <person name="Pohl T."/>
            <person name="Merkel B.J."/>
            <person name="Hornburger P."/>
            <person name="Mueller R.-W."/>
            <person name="Bruemmer F."/>
            <person name="Labrenz M."/>
            <person name="Spormann A.M."/>
            <person name="Op Den Camp H."/>
            <person name="Overmann J."/>
            <person name="Amann R."/>
            <person name="Jetten M.S.M."/>
            <person name="Mascher T."/>
            <person name="Medema M.H."/>
            <person name="Devos D.P."/>
            <person name="Kaster A.-K."/>
            <person name="Ovreas L."/>
            <person name="Rohde M."/>
            <person name="Galperin M.Y."/>
            <person name="Jogler C."/>
        </authorList>
    </citation>
    <scope>NUCLEOTIDE SEQUENCE [LARGE SCALE GENOMIC DNA]</scope>
    <source>
        <strain evidence="9 10">CA13</strain>
    </source>
</reference>
<evidence type="ECO:0000259" key="8">
    <source>
        <dbReference type="PROSITE" id="PS50156"/>
    </source>
</evidence>
<proteinExistence type="predicted"/>
<dbReference type="PANTHER" id="PTHR33406:SF12">
    <property type="entry name" value="BLR2997 PROTEIN"/>
    <property type="match status" value="1"/>
</dbReference>
<evidence type="ECO:0000256" key="4">
    <source>
        <dbReference type="ARBA" id="ARBA00022989"/>
    </source>
</evidence>
<dbReference type="InterPro" id="IPR050545">
    <property type="entry name" value="Mycobact_MmpL"/>
</dbReference>
<dbReference type="InterPro" id="IPR004869">
    <property type="entry name" value="MMPL_dom"/>
</dbReference>
<evidence type="ECO:0000256" key="3">
    <source>
        <dbReference type="ARBA" id="ARBA00022692"/>
    </source>
</evidence>
<evidence type="ECO:0000256" key="7">
    <source>
        <dbReference type="SAM" id="Phobius"/>
    </source>
</evidence>
<evidence type="ECO:0000313" key="10">
    <source>
        <dbReference type="Proteomes" id="UP000315010"/>
    </source>
</evidence>
<feature type="compositionally biased region" description="Low complexity" evidence="6">
    <location>
        <begin position="1205"/>
        <end position="1223"/>
    </location>
</feature>
<dbReference type="PANTHER" id="PTHR33406">
    <property type="entry name" value="MEMBRANE PROTEIN MJ1562-RELATED"/>
    <property type="match status" value="1"/>
</dbReference>
<keyword evidence="4 7" id="KW-1133">Transmembrane helix</keyword>
<dbReference type="GO" id="GO:0005886">
    <property type="term" value="C:plasma membrane"/>
    <property type="evidence" value="ECO:0007669"/>
    <property type="project" value="UniProtKB-SubCell"/>
</dbReference>
<evidence type="ECO:0000256" key="5">
    <source>
        <dbReference type="ARBA" id="ARBA00023136"/>
    </source>
</evidence>
<dbReference type="PROSITE" id="PS50156">
    <property type="entry name" value="SSD"/>
    <property type="match status" value="1"/>
</dbReference>
<sequence length="1263" mass="136880">MRVSYALLILMGFFFLIPSIFRAARLSLGEKQNEVKDWLPSDFPETAELEWFGDHFVGESFVLATWEGCTSDDQRLQLLEKKLVHESGNFDPSKTLSPADLDDYGRGKKLGEELGLLSTGRKYNNWGNKQEKWVRAAKGAWYYLTPDGRLYRWEESMTGPASLIRSIKRTLGAYELKGTFVTAFGQARGEDESNPFHNDPSLICAPLFHTVQTGDSIAKELSAEGGPLWPVDLTEDVHRPKVARRRAIERLTGTLFAPAVPHGFAWTAEAFRDAVPEDQRDALPVDFEASVQTKLDELLASKFDGSLEQLKLATSDEQAEVWYAIYDSTKVALPPRLTCVVVTLTDLAQANLPYVLGRGTAGGPRGRLLQLAEESGLYPAPPPSLAPPPFNRQVADSMPGMPSLHLGGPPVDNLAIDEEGTVTLIRLLGYSLLLGIVLSYICFTSVRITVMVFVVGGSAAMVSMAFVWWTGGKVDAILMSMPSLVYVLGLSGAIHVVNYYRDEVRSSGESGAAGRAIRHAFLPCTLASLTTAIGLVSLFTSNLAPISNFGLYAAIGVMATLGILFSYLPAALQTFPPLVDAEGADDVPESVDTEKRGIASAEKGNVAAKANVAAINSPRNESRIAEAWASVGRWITSHHALVACTCLLVLFLSASGLRHIRTSVQLLKLFDPQSRIIRDYAWLEDHFGKLVPMEMIVRVPALPDGAKVGGNPPDPQSLTMLERAEVVSRITTVVRRTLGETGTGVIGQAISADTFLPPMPEPSNSYNVVRSKFNRELTKSRTDLLDSDYVRIEKRGPFAGSELWRISLRVGALSDVDYGHFIKTLRVAVEPVIRAYDTREALLGALTHDEQGNPIALSGKDRILIVGHSRPESLDTARLLEADHETIDVKGVFLSTLEELLAGERIRRPVWIDPAAEGSSLEIGSEKWNQAIAAVDAVVWLGDELPEQADIQSAKRWIDATAILEKPVAPVLAEGRVPDVENSGSLQVVYTGVIPVVYKAQRTLLFSLVESIALAFVLIACVMAMLLNPGRFPLGWTVPSNLGYGILAGSIAMIPNVFPVLLVFGVMCHMDIAIDIGTMMTASVAMGVAVDDTIHFLAWFRVNLDAGMSRVEAVIETYRRVGPAMTQTTLVGGLGLFVFALSTFTPTQRFGTLMLVMLAAALVGDLILLPSLLAGPLGRFFKPRVPVDGPVVEPRLPDAASSVPESAGAESVVPASAASDSVEQANVEQAKGDSKTESVDEVPSLKVHFPPGRVDSPHRVPRK</sequence>
<feature type="transmembrane region" description="Helical" evidence="7">
    <location>
        <begin position="1124"/>
        <end position="1144"/>
    </location>
</feature>
<dbReference type="AlphaFoldDB" id="A0A5C5ZAG8"/>
<evidence type="ECO:0000256" key="2">
    <source>
        <dbReference type="ARBA" id="ARBA00022475"/>
    </source>
</evidence>
<keyword evidence="5 7" id="KW-0472">Membrane</keyword>
<feature type="transmembrane region" description="Helical" evidence="7">
    <location>
        <begin position="1004"/>
        <end position="1026"/>
    </location>
</feature>
<feature type="transmembrane region" description="Helical" evidence="7">
    <location>
        <begin position="1046"/>
        <end position="1070"/>
    </location>
</feature>
<feature type="transmembrane region" description="Helical" evidence="7">
    <location>
        <begin position="549"/>
        <end position="568"/>
    </location>
</feature>
<evidence type="ECO:0000256" key="6">
    <source>
        <dbReference type="SAM" id="MobiDB-lite"/>
    </source>
</evidence>
<evidence type="ECO:0000256" key="1">
    <source>
        <dbReference type="ARBA" id="ARBA00004651"/>
    </source>
</evidence>
<keyword evidence="10" id="KW-1185">Reference proteome</keyword>
<dbReference type="Pfam" id="PF03176">
    <property type="entry name" value="MMPL"/>
    <property type="match status" value="1"/>
</dbReference>
<gene>
    <name evidence="9" type="ORF">CA13_56410</name>
</gene>
<dbReference type="SUPFAM" id="SSF82866">
    <property type="entry name" value="Multidrug efflux transporter AcrB transmembrane domain"/>
    <property type="match status" value="2"/>
</dbReference>
<name>A0A5C5ZAG8_9BACT</name>
<feature type="domain" description="SSD" evidence="8">
    <location>
        <begin position="458"/>
        <end position="574"/>
    </location>
</feature>
<accession>A0A5C5ZAG8</accession>
<dbReference type="Proteomes" id="UP000315010">
    <property type="component" value="Unassembled WGS sequence"/>
</dbReference>
<feature type="transmembrane region" description="Helical" evidence="7">
    <location>
        <begin position="424"/>
        <end position="443"/>
    </location>
</feature>
<keyword evidence="3 7" id="KW-0812">Transmembrane</keyword>
<protein>
    <submittedName>
        <fullName evidence="9">MMPL family protein</fullName>
    </submittedName>
</protein>
<dbReference type="Gene3D" id="1.20.1640.10">
    <property type="entry name" value="Multidrug efflux transporter AcrB transmembrane domain"/>
    <property type="match status" value="2"/>
</dbReference>
<comment type="subcellular location">
    <subcellularLocation>
        <location evidence="1">Cell membrane</location>
        <topology evidence="1">Multi-pass membrane protein</topology>
    </subcellularLocation>
</comment>
<feature type="region of interest" description="Disordered" evidence="6">
    <location>
        <begin position="1196"/>
        <end position="1263"/>
    </location>
</feature>
<comment type="caution">
    <text evidence="9">The sequence shown here is derived from an EMBL/GenBank/DDBJ whole genome shotgun (WGS) entry which is preliminary data.</text>
</comment>
<feature type="transmembrane region" description="Helical" evidence="7">
    <location>
        <begin position="520"/>
        <end position="543"/>
    </location>
</feature>
<feature type="transmembrane region" description="Helical" evidence="7">
    <location>
        <begin position="450"/>
        <end position="470"/>
    </location>
</feature>